<reference evidence="1" key="1">
    <citation type="journal article" date="2020" name="BMC Genomics">
        <title>Correction to: Identification and distribution of gene clusters required for synthesis of sphingolipid metabolism inhibitors in diverse species of the filamentous fungus Fusarium.</title>
        <authorList>
            <person name="Kim H.S."/>
            <person name="Lohmar J.M."/>
            <person name="Busman M."/>
            <person name="Brown D.W."/>
            <person name="Naumann T.A."/>
            <person name="Divon H.H."/>
            <person name="Lysoe E."/>
            <person name="Uhlig S."/>
            <person name="Proctor R.H."/>
        </authorList>
    </citation>
    <scope>NUCLEOTIDE SEQUENCE</scope>
    <source>
        <strain evidence="1">NRRL 22465</strain>
    </source>
</reference>
<gene>
    <name evidence="1" type="ORF">FZEAL_7177</name>
</gene>
<accession>A0A8H4UG92</accession>
<dbReference type="EMBL" id="JABEYC010000567">
    <property type="protein sequence ID" value="KAF4976121.1"/>
    <property type="molecule type" value="Genomic_DNA"/>
</dbReference>
<proteinExistence type="predicted"/>
<comment type="caution">
    <text evidence="1">The sequence shown here is derived from an EMBL/GenBank/DDBJ whole genome shotgun (WGS) entry which is preliminary data.</text>
</comment>
<dbReference type="AlphaFoldDB" id="A0A8H4UG92"/>
<organism evidence="1 2">
    <name type="scientific">Fusarium zealandicum</name>
    <dbReference type="NCBI Taxonomy" id="1053134"/>
    <lineage>
        <taxon>Eukaryota</taxon>
        <taxon>Fungi</taxon>
        <taxon>Dikarya</taxon>
        <taxon>Ascomycota</taxon>
        <taxon>Pezizomycotina</taxon>
        <taxon>Sordariomycetes</taxon>
        <taxon>Hypocreomycetidae</taxon>
        <taxon>Hypocreales</taxon>
        <taxon>Nectriaceae</taxon>
        <taxon>Fusarium</taxon>
        <taxon>Fusarium staphyleae species complex</taxon>
    </lineage>
</organism>
<keyword evidence="2" id="KW-1185">Reference proteome</keyword>
<evidence type="ECO:0000313" key="1">
    <source>
        <dbReference type="EMBL" id="KAF4976121.1"/>
    </source>
</evidence>
<evidence type="ECO:0000313" key="2">
    <source>
        <dbReference type="Proteomes" id="UP000635477"/>
    </source>
</evidence>
<dbReference type="Proteomes" id="UP000635477">
    <property type="component" value="Unassembled WGS sequence"/>
</dbReference>
<dbReference type="OrthoDB" id="5086627at2759"/>
<protein>
    <submittedName>
        <fullName evidence="1">Uncharacterized protein</fullName>
    </submittedName>
</protein>
<reference evidence="1" key="2">
    <citation type="submission" date="2020-05" db="EMBL/GenBank/DDBJ databases">
        <authorList>
            <person name="Kim H.-S."/>
            <person name="Proctor R.H."/>
            <person name="Brown D.W."/>
        </authorList>
    </citation>
    <scope>NUCLEOTIDE SEQUENCE</scope>
    <source>
        <strain evidence="1">NRRL 22465</strain>
    </source>
</reference>
<sequence>MVYNKPVSDYEAIAQAGSKPEVIFYDEIRRTILNALLDRADNVPRLPDTPGERPPFDKDVTKTVDSKGEAYNSILYAFRNYVKWVLRLAIDYQAFTVAVCGCVWTFATPFKSDTEAGEKPLFSGERRNAPAPLRKLSIQPEATKPAIQLDAWSSEVSAKLGPRGRKKDDLRKRLEKLGQEMQNRLREIKRISEGEAQSWVGI</sequence>
<name>A0A8H4UG92_9HYPO</name>